<proteinExistence type="predicted"/>
<dbReference type="AlphaFoldDB" id="A0A2P1DW10"/>
<dbReference type="RefSeq" id="WP_027375100.1">
    <property type="nucleotide sequence ID" value="NZ_CP022058.2"/>
</dbReference>
<dbReference type="Proteomes" id="UP000269015">
    <property type="component" value="Chromosome"/>
</dbReference>
<dbReference type="GeneID" id="56897612"/>
<evidence type="ECO:0000313" key="2">
    <source>
        <dbReference type="Proteomes" id="UP000269015"/>
    </source>
</evidence>
<organism evidence="1 2">
    <name type="scientific">Chryseobacterium indologenes</name>
    <name type="common">Flavobacterium indologenes</name>
    <dbReference type="NCBI Taxonomy" id="253"/>
    <lineage>
        <taxon>Bacteria</taxon>
        <taxon>Pseudomonadati</taxon>
        <taxon>Bacteroidota</taxon>
        <taxon>Flavobacteriia</taxon>
        <taxon>Flavobacteriales</taxon>
        <taxon>Weeksellaceae</taxon>
        <taxon>Chryseobacterium group</taxon>
        <taxon>Chryseobacterium</taxon>
    </lineage>
</organism>
<name>A0A2P1DW10_CHRID</name>
<evidence type="ECO:0000313" key="1">
    <source>
        <dbReference type="EMBL" id="AZB16721.1"/>
    </source>
</evidence>
<reference evidence="1 2" key="1">
    <citation type="submission" date="2018-11" db="EMBL/GenBank/DDBJ databases">
        <title>Proposal to divide the Flavobacteriaceae and reorganize its genera based on Amino Acid Identity values calculated from whole genome sequences.</title>
        <authorList>
            <person name="Nicholson A.C."/>
            <person name="Gulvik C.A."/>
            <person name="Whitney A.M."/>
            <person name="Humrighouse B.W."/>
            <person name="Bell M."/>
            <person name="Holmes B."/>
            <person name="Steigerwalt A.G."/>
            <person name="Villarma A."/>
            <person name="Sheth M."/>
            <person name="Batra D."/>
            <person name="Pryor J."/>
            <person name="Bernardet J.-F."/>
            <person name="Hugo C."/>
            <person name="Kampfer P."/>
            <person name="Newman J."/>
            <person name="McQuiston J.R."/>
        </authorList>
    </citation>
    <scope>NUCLEOTIDE SEQUENCE [LARGE SCALE GENOMIC DNA]</scope>
    <source>
        <strain evidence="1 2">H5559</strain>
    </source>
</reference>
<gene>
    <name evidence="1" type="ORF">EG352_02490</name>
</gene>
<accession>A0A2P1DW10</accession>
<sequence length="125" mass="13302">MKKLFLLLLTAFLCIGCSSDDETIHDYVGTWSGTFEGGDKGVWNFVVDNTGKVVGTMHSETTTDNYSISGSVSNSGDLTGTLGLPAKGEFKGKLTIDKTVKNGNGSWGNTLPTPAQYGTWKGTKK</sequence>
<dbReference type="EMBL" id="CP033930">
    <property type="protein sequence ID" value="AZB16721.1"/>
    <property type="molecule type" value="Genomic_DNA"/>
</dbReference>
<dbReference type="OrthoDB" id="963096at2"/>
<protein>
    <submittedName>
        <fullName evidence="1">Uncharacterized protein</fullName>
    </submittedName>
</protein>
<dbReference type="KEGG" id="cio:CEQ15_05885"/>